<sequence>MVIGYGFQDNHINDLLVQAGAQRGMRMHLVNPAGLDVLRRYPTHAIQGPNPLDDIPLIGVTVRSLREAFSGDKLSQRSLLRFFE</sequence>
<organism evidence="1 2">
    <name type="scientific">Sulfurisoma sediminicola</name>
    <dbReference type="NCBI Taxonomy" id="1381557"/>
    <lineage>
        <taxon>Bacteria</taxon>
        <taxon>Pseudomonadati</taxon>
        <taxon>Pseudomonadota</taxon>
        <taxon>Betaproteobacteria</taxon>
        <taxon>Nitrosomonadales</taxon>
        <taxon>Sterolibacteriaceae</taxon>
        <taxon>Sulfurisoma</taxon>
    </lineage>
</organism>
<dbReference type="AlphaFoldDB" id="A0A497XDB6"/>
<dbReference type="EMBL" id="RCCI01000005">
    <property type="protein sequence ID" value="RLJ64656.1"/>
    <property type="molecule type" value="Genomic_DNA"/>
</dbReference>
<evidence type="ECO:0000313" key="2">
    <source>
        <dbReference type="Proteomes" id="UP000268908"/>
    </source>
</evidence>
<evidence type="ECO:0008006" key="3">
    <source>
        <dbReference type="Google" id="ProtNLM"/>
    </source>
</evidence>
<gene>
    <name evidence="1" type="ORF">DFR35_1297</name>
</gene>
<evidence type="ECO:0000313" key="1">
    <source>
        <dbReference type="EMBL" id="RLJ64656.1"/>
    </source>
</evidence>
<dbReference type="Proteomes" id="UP000268908">
    <property type="component" value="Unassembled WGS sequence"/>
</dbReference>
<dbReference type="RefSeq" id="WP_121240868.1">
    <property type="nucleotide sequence ID" value="NZ_BHVV01000006.1"/>
</dbReference>
<proteinExistence type="predicted"/>
<protein>
    <recommendedName>
        <fullName evidence="3">SIR2-like domain-containing protein</fullName>
    </recommendedName>
</protein>
<reference evidence="1 2" key="1">
    <citation type="submission" date="2018-10" db="EMBL/GenBank/DDBJ databases">
        <title>Genomic Encyclopedia of Type Strains, Phase IV (KMG-IV): sequencing the most valuable type-strain genomes for metagenomic binning, comparative biology and taxonomic classification.</title>
        <authorList>
            <person name="Goeker M."/>
        </authorList>
    </citation>
    <scope>NUCLEOTIDE SEQUENCE [LARGE SCALE GENOMIC DNA]</scope>
    <source>
        <strain evidence="1 2">DSM 26916</strain>
    </source>
</reference>
<comment type="caution">
    <text evidence="1">The sequence shown here is derived from an EMBL/GenBank/DDBJ whole genome shotgun (WGS) entry which is preliminary data.</text>
</comment>
<accession>A0A497XDB6</accession>
<name>A0A497XDB6_9PROT</name>
<keyword evidence="2" id="KW-1185">Reference proteome</keyword>